<evidence type="ECO:0000256" key="1">
    <source>
        <dbReference type="SAM" id="Coils"/>
    </source>
</evidence>
<sequence>MWTTAIACISIIVSVSSIYLSYKANKLADKANELSKENAEFSKDLNKVKITKSIIDEISNDWNSSRHIILTHWKFYQSRDFTKEDFNEIWEIANYRKKGKAARLSFEQILNEQS</sequence>
<keyword evidence="3" id="KW-1185">Reference proteome</keyword>
<dbReference type="EMBL" id="CP071529">
    <property type="protein sequence ID" value="USQ15538.1"/>
    <property type="molecule type" value="Genomic_DNA"/>
</dbReference>
<evidence type="ECO:0000313" key="2">
    <source>
        <dbReference type="EMBL" id="USQ15538.1"/>
    </source>
</evidence>
<reference evidence="2" key="1">
    <citation type="submission" date="2021-03" db="EMBL/GenBank/DDBJ databases">
        <title>Legionella lytica PCM 2298.</title>
        <authorList>
            <person name="Koper P."/>
        </authorList>
    </citation>
    <scope>NUCLEOTIDE SEQUENCE</scope>
    <source>
        <strain evidence="2">PCM 2298</strain>
        <plasmid evidence="2">pLlyPCM2298_2</plasmid>
    </source>
</reference>
<keyword evidence="1" id="KW-0175">Coiled coil</keyword>
<dbReference type="Proteomes" id="UP001057474">
    <property type="component" value="Plasmid pLlyPCM2298_2"/>
</dbReference>
<proteinExistence type="predicted"/>
<feature type="coiled-coil region" evidence="1">
    <location>
        <begin position="24"/>
        <end position="51"/>
    </location>
</feature>
<dbReference type="RefSeq" id="WP_252582774.1">
    <property type="nucleotide sequence ID" value="NZ_CP071529.1"/>
</dbReference>
<keyword evidence="2" id="KW-0614">Plasmid</keyword>
<organism evidence="2 3">
    <name type="scientific">Legionella lytica</name>
    <dbReference type="NCBI Taxonomy" id="96232"/>
    <lineage>
        <taxon>Bacteria</taxon>
        <taxon>Pseudomonadati</taxon>
        <taxon>Pseudomonadota</taxon>
        <taxon>Gammaproteobacteria</taxon>
        <taxon>Legionellales</taxon>
        <taxon>Legionellaceae</taxon>
        <taxon>Legionella</taxon>
    </lineage>
</organism>
<evidence type="ECO:0000313" key="3">
    <source>
        <dbReference type="Proteomes" id="UP001057474"/>
    </source>
</evidence>
<protein>
    <submittedName>
        <fullName evidence="2">Uncharacterized protein</fullName>
    </submittedName>
</protein>
<accession>A0ABY4YD24</accession>
<geneLocation type="plasmid" evidence="2 3">
    <name>pLlyPCM2298_2</name>
</geneLocation>
<gene>
    <name evidence="2" type="ORF">J2N86_16055</name>
</gene>
<name>A0ABY4YD24_9GAMM</name>